<evidence type="ECO:0000313" key="3">
    <source>
        <dbReference type="RefSeq" id="XP_034102670.1"/>
    </source>
</evidence>
<evidence type="ECO:0000313" key="2">
    <source>
        <dbReference type="Proteomes" id="UP000515160"/>
    </source>
</evidence>
<dbReference type="RefSeq" id="XP_051859476.1">
    <property type="nucleotide sequence ID" value="XM_052003516.1"/>
</dbReference>
<evidence type="ECO:0000313" key="4">
    <source>
        <dbReference type="RefSeq" id="XP_051859476.1"/>
    </source>
</evidence>
<gene>
    <name evidence="3 4" type="primary">LOC117567050</name>
</gene>
<feature type="domain" description="DUF4806" evidence="1">
    <location>
        <begin position="91"/>
        <end position="168"/>
    </location>
</feature>
<keyword evidence="2" id="KW-1185">Reference proteome</keyword>
<dbReference type="RefSeq" id="XP_034102670.1">
    <property type="nucleotide sequence ID" value="XM_034246779.2"/>
</dbReference>
<dbReference type="Pfam" id="PF16064">
    <property type="entry name" value="DUF4806"/>
    <property type="match status" value="1"/>
</dbReference>
<dbReference type="InterPro" id="IPR032071">
    <property type="entry name" value="DUF4806"/>
</dbReference>
<dbReference type="OrthoDB" id="8032802at2759"/>
<accession>A0A6P8WW22</accession>
<dbReference type="GeneID" id="117567050"/>
<sequence length="214" mass="24537">MSDRAAKRRFQATNDRQCNCDCDCAKAAKNLEDRFKILTDLVVNISNKIDSVQEQNNEMQPQISALLQAVVEEKESKMTLQQRDDIPVFTMFPIKSAEDMTKIDMGINSQNKNQYTSIITCLLQPDGVEKQLRNVLSDDFVMEHNVDGLQGKLSIKSYKNIYDVLIEAIDATCGTGSSEDQLRRALQRQKKRVFRRRSHPVKTETTETFESVYF</sequence>
<evidence type="ECO:0000259" key="1">
    <source>
        <dbReference type="Pfam" id="PF16064"/>
    </source>
</evidence>
<name>A0A6P8WW22_DROAB</name>
<protein>
    <submittedName>
        <fullName evidence="3 4">Uncharacterized protein LOC117567050 isoform X3</fullName>
    </submittedName>
</protein>
<proteinExistence type="predicted"/>
<organism evidence="2 3">
    <name type="scientific">Drosophila albomicans</name>
    <name type="common">Fruit fly</name>
    <dbReference type="NCBI Taxonomy" id="7291"/>
    <lineage>
        <taxon>Eukaryota</taxon>
        <taxon>Metazoa</taxon>
        <taxon>Ecdysozoa</taxon>
        <taxon>Arthropoda</taxon>
        <taxon>Hexapoda</taxon>
        <taxon>Insecta</taxon>
        <taxon>Pterygota</taxon>
        <taxon>Neoptera</taxon>
        <taxon>Endopterygota</taxon>
        <taxon>Diptera</taxon>
        <taxon>Brachycera</taxon>
        <taxon>Muscomorpha</taxon>
        <taxon>Ephydroidea</taxon>
        <taxon>Drosophilidae</taxon>
        <taxon>Drosophila</taxon>
    </lineage>
</organism>
<dbReference type="AlphaFoldDB" id="A0A6P8WW22"/>
<dbReference type="Proteomes" id="UP000515160">
    <property type="component" value="Chromosome 3"/>
</dbReference>
<reference evidence="3 4" key="1">
    <citation type="submission" date="2025-04" db="UniProtKB">
        <authorList>
            <consortium name="RefSeq"/>
        </authorList>
    </citation>
    <scope>IDENTIFICATION</scope>
    <source>
        <strain evidence="3 4">15112-1751.03</strain>
        <tissue evidence="3 4">Whole Adult</tissue>
    </source>
</reference>